<dbReference type="KEGG" id="vg:16797522"/>
<sequence length="64" mass="7416">MSSLFDRVQKSIIEKRERKLSGKINSIPFGFPRFEEEVPGIEQGKYYLVTANSKVGRQICPIIW</sequence>
<name>S0A3V5_9CAUD</name>
<reference evidence="1 2" key="1">
    <citation type="journal article" date="2013" name="Proc. Natl. Acad. Sci. U.S.A.">
        <title>Twelve previously unknown phage genera are ubiquitous in global oceans.</title>
        <authorList>
            <person name="Holmfeldt K."/>
            <person name="Solonenko N."/>
            <person name="Shah M."/>
            <person name="Corrier K."/>
            <person name="Riemann L."/>
            <person name="Verberkmoes N.C."/>
            <person name="Sullivan M.B."/>
        </authorList>
    </citation>
    <scope>NUCLEOTIDE SEQUENCE [LARGE SCALE GENOMIC DNA]</scope>
    <source>
        <strain evidence="1">Phi14:2</strain>
    </source>
</reference>
<gene>
    <name evidence="1" type="ORF">Phi14:2_gp035</name>
</gene>
<dbReference type="Gene3D" id="3.40.50.300">
    <property type="entry name" value="P-loop containing nucleotide triphosphate hydrolases"/>
    <property type="match status" value="1"/>
</dbReference>
<dbReference type="Proteomes" id="UP000014725">
    <property type="component" value="Segment"/>
</dbReference>
<keyword evidence="2" id="KW-1185">Reference proteome</keyword>
<dbReference type="EMBL" id="KC821624">
    <property type="protein sequence ID" value="AGO48913.1"/>
    <property type="molecule type" value="Genomic_DNA"/>
</dbReference>
<evidence type="ECO:0000313" key="1">
    <source>
        <dbReference type="EMBL" id="AGO48913.1"/>
    </source>
</evidence>
<organism evidence="1 2">
    <name type="scientific">Cellulophaga phage phi14:2</name>
    <dbReference type="NCBI Taxonomy" id="1327990"/>
    <lineage>
        <taxon>Viruses</taxon>
        <taxon>Duplodnaviria</taxon>
        <taxon>Heunggongvirae</taxon>
        <taxon>Uroviricota</taxon>
        <taxon>Caudoviricetes</taxon>
        <taxon>Crassvirales</taxon>
        <taxon>Steigviridae</taxon>
        <taxon>Asinivirinae</taxon>
        <taxon>Akihdevirus</taxon>
        <taxon>Akihdevirus balticus</taxon>
    </lineage>
</organism>
<evidence type="ECO:0000313" key="2">
    <source>
        <dbReference type="Proteomes" id="UP000014725"/>
    </source>
</evidence>
<dbReference type="GeneID" id="16797522"/>
<reference evidence="2" key="2">
    <citation type="submission" date="2013-03" db="EMBL/GenBank/DDBJ databases">
        <title>The Cellulophaga phages: a novel, diverse, and globally ubiquitous model system.</title>
        <authorList>
            <person name="Holmfeldt K."/>
            <person name="Solonenko N."/>
            <person name="Shah M."/>
            <person name="Corrier K."/>
            <person name="Riemann L."/>
            <person name="VerBerkmoes N.C."/>
            <person name="Sullivan M.B."/>
        </authorList>
    </citation>
    <scope>NUCLEOTIDE SEQUENCE [LARGE SCALE GENOMIC DNA]</scope>
</reference>
<dbReference type="InterPro" id="IPR027417">
    <property type="entry name" value="P-loop_NTPase"/>
</dbReference>
<accession>S0A3V5</accession>
<proteinExistence type="predicted"/>
<protein>
    <submittedName>
        <fullName evidence="1">Uncharacterized protein</fullName>
    </submittedName>
</protein>